<dbReference type="EMBL" id="JACEIK010000898">
    <property type="protein sequence ID" value="MCD7463619.1"/>
    <property type="molecule type" value="Genomic_DNA"/>
</dbReference>
<evidence type="ECO:0000313" key="2">
    <source>
        <dbReference type="Proteomes" id="UP000823775"/>
    </source>
</evidence>
<comment type="caution">
    <text evidence="1">The sequence shown here is derived from an EMBL/GenBank/DDBJ whole genome shotgun (WGS) entry which is preliminary data.</text>
</comment>
<keyword evidence="2" id="KW-1185">Reference proteome</keyword>
<accession>A0ABS8SX52</accession>
<protein>
    <submittedName>
        <fullName evidence="1">Uncharacterized protein</fullName>
    </submittedName>
</protein>
<evidence type="ECO:0000313" key="1">
    <source>
        <dbReference type="EMBL" id="MCD7463619.1"/>
    </source>
</evidence>
<dbReference type="Proteomes" id="UP000823775">
    <property type="component" value="Unassembled WGS sequence"/>
</dbReference>
<sequence>MNCQIVHPWIVPTKEELEMEFHSMFEPLESCADQKIDKLKGDLIEVTAIRRDLSAAEKDNVASKEINEVVASYAVGDVTRTNDDHHSCSGEYTPLDVGGAGGRYTPVVEEVRHQEDTPYILGRCSADGTLKVPSCACECLKYNENMNVFHSKIEALIEAQGVTEASINKLISRRGIYPSSRILEPFTPVGVKRRRNQISRALVSAKKKATGTPKMTADQPMERLPVNLYKYADNKKKKKIQQMIKLKRSTKVLCCSNFIEFLQQMQQLLHLLQQLNEFAAIDATVVASAAIYLLSCCNRCNNYCTCCNIILDLNFYNFMKDVYNKLSEESLTPGAIHLKQSLDEHNFADYFLDYCKDVRPYPGGVPWLGEKRIFTVMTLKKKHFIVLQFMINDGVINVCKWNIPCCPEDEFFQHIQPVMEL</sequence>
<reference evidence="1 2" key="1">
    <citation type="journal article" date="2021" name="BMC Genomics">
        <title>Datura genome reveals duplications of psychoactive alkaloid biosynthetic genes and high mutation rate following tissue culture.</title>
        <authorList>
            <person name="Rajewski A."/>
            <person name="Carter-House D."/>
            <person name="Stajich J."/>
            <person name="Litt A."/>
        </authorList>
    </citation>
    <scope>NUCLEOTIDE SEQUENCE [LARGE SCALE GENOMIC DNA]</scope>
    <source>
        <strain evidence="1">AR-01</strain>
    </source>
</reference>
<name>A0ABS8SX52_DATST</name>
<proteinExistence type="predicted"/>
<organism evidence="1 2">
    <name type="scientific">Datura stramonium</name>
    <name type="common">Jimsonweed</name>
    <name type="synonym">Common thornapple</name>
    <dbReference type="NCBI Taxonomy" id="4076"/>
    <lineage>
        <taxon>Eukaryota</taxon>
        <taxon>Viridiplantae</taxon>
        <taxon>Streptophyta</taxon>
        <taxon>Embryophyta</taxon>
        <taxon>Tracheophyta</taxon>
        <taxon>Spermatophyta</taxon>
        <taxon>Magnoliopsida</taxon>
        <taxon>eudicotyledons</taxon>
        <taxon>Gunneridae</taxon>
        <taxon>Pentapetalae</taxon>
        <taxon>asterids</taxon>
        <taxon>lamiids</taxon>
        <taxon>Solanales</taxon>
        <taxon>Solanaceae</taxon>
        <taxon>Solanoideae</taxon>
        <taxon>Datureae</taxon>
        <taxon>Datura</taxon>
    </lineage>
</organism>
<gene>
    <name evidence="1" type="ORF">HAX54_050946</name>
</gene>